<gene>
    <name evidence="10" type="primary">bfe</name>
    <name evidence="10" type="ORF">SPIL2461_LOCUS1150</name>
</gene>
<dbReference type="GO" id="GO:0005886">
    <property type="term" value="C:plasma membrane"/>
    <property type="evidence" value="ECO:0007669"/>
    <property type="project" value="UniProtKB-SubCell"/>
</dbReference>
<dbReference type="OrthoDB" id="2126698at2759"/>
<evidence type="ECO:0000256" key="4">
    <source>
        <dbReference type="ARBA" id="ARBA00022475"/>
    </source>
</evidence>
<feature type="transmembrane region" description="Helical" evidence="8">
    <location>
        <begin position="371"/>
        <end position="389"/>
    </location>
</feature>
<dbReference type="PANTHER" id="PTHR43549">
    <property type="entry name" value="MULTIDRUG RESISTANCE PROTEIN YPNP-RELATED"/>
    <property type="match status" value="1"/>
</dbReference>
<comment type="caution">
    <text evidence="10">The sequence shown here is derived from an EMBL/GenBank/DDBJ whole genome shotgun (WGS) entry which is preliminary data.</text>
</comment>
<comment type="subcellular location">
    <subcellularLocation>
        <location evidence="1">Cell membrane</location>
        <topology evidence="1">Multi-pass membrane protein</topology>
    </subcellularLocation>
</comment>
<keyword evidence="7 8" id="KW-0472">Membrane</keyword>
<organism evidence="10 11">
    <name type="scientific">Symbiodinium pilosum</name>
    <name type="common">Dinoflagellate</name>
    <dbReference type="NCBI Taxonomy" id="2952"/>
    <lineage>
        <taxon>Eukaryota</taxon>
        <taxon>Sar</taxon>
        <taxon>Alveolata</taxon>
        <taxon>Dinophyceae</taxon>
        <taxon>Suessiales</taxon>
        <taxon>Symbiodiniaceae</taxon>
        <taxon>Symbiodinium</taxon>
    </lineage>
</organism>
<evidence type="ECO:0000256" key="5">
    <source>
        <dbReference type="ARBA" id="ARBA00022692"/>
    </source>
</evidence>
<dbReference type="Pfam" id="PF01553">
    <property type="entry name" value="Acyltransferase"/>
    <property type="match status" value="1"/>
</dbReference>
<protein>
    <submittedName>
        <fullName evidence="10">Bfe protein</fullName>
    </submittedName>
</protein>
<dbReference type="InterPro" id="IPR002123">
    <property type="entry name" value="Plipid/glycerol_acylTrfase"/>
</dbReference>
<feature type="transmembrane region" description="Helical" evidence="8">
    <location>
        <begin position="300"/>
        <end position="323"/>
    </location>
</feature>
<dbReference type="InterPro" id="IPR052031">
    <property type="entry name" value="Membrane_Transporter-Flippase"/>
</dbReference>
<dbReference type="GO" id="GO:0015297">
    <property type="term" value="F:antiporter activity"/>
    <property type="evidence" value="ECO:0007669"/>
    <property type="project" value="InterPro"/>
</dbReference>
<dbReference type="SMART" id="SM00563">
    <property type="entry name" value="PlsC"/>
    <property type="match status" value="1"/>
</dbReference>
<evidence type="ECO:0000313" key="11">
    <source>
        <dbReference type="Proteomes" id="UP000649617"/>
    </source>
</evidence>
<evidence type="ECO:0000256" key="7">
    <source>
        <dbReference type="ARBA" id="ARBA00023136"/>
    </source>
</evidence>
<dbReference type="Pfam" id="PF01554">
    <property type="entry name" value="MatE"/>
    <property type="match status" value="2"/>
</dbReference>
<name>A0A812IUC9_SYMPI</name>
<feature type="transmembrane region" description="Helical" evidence="8">
    <location>
        <begin position="261"/>
        <end position="279"/>
    </location>
</feature>
<feature type="transmembrane region" description="Helical" evidence="8">
    <location>
        <begin position="329"/>
        <end position="350"/>
    </location>
</feature>
<comment type="similarity">
    <text evidence="2">Belongs to the multi antimicrobial extrusion (MATE) (TC 2.A.66.1) family.</text>
</comment>
<dbReference type="SUPFAM" id="SSF69593">
    <property type="entry name" value="Glycerol-3-phosphate (1)-acyltransferase"/>
    <property type="match status" value="1"/>
</dbReference>
<dbReference type="InterPro" id="IPR002528">
    <property type="entry name" value="MATE_fam"/>
</dbReference>
<evidence type="ECO:0000256" key="6">
    <source>
        <dbReference type="ARBA" id="ARBA00022989"/>
    </source>
</evidence>
<feature type="domain" description="Phospholipid/glycerol acyltransferase" evidence="9">
    <location>
        <begin position="463"/>
        <end position="585"/>
    </location>
</feature>
<evidence type="ECO:0000256" key="1">
    <source>
        <dbReference type="ARBA" id="ARBA00004651"/>
    </source>
</evidence>
<dbReference type="NCBIfam" id="TIGR00797">
    <property type="entry name" value="matE"/>
    <property type="match status" value="1"/>
</dbReference>
<keyword evidence="5 8" id="KW-0812">Transmembrane</keyword>
<feature type="transmembrane region" description="Helical" evidence="8">
    <location>
        <begin position="395"/>
        <end position="415"/>
    </location>
</feature>
<feature type="transmembrane region" description="Helical" evidence="8">
    <location>
        <begin position="26"/>
        <end position="49"/>
    </location>
</feature>
<feature type="transmembrane region" description="Helical" evidence="8">
    <location>
        <begin position="70"/>
        <end position="93"/>
    </location>
</feature>
<dbReference type="AlphaFoldDB" id="A0A812IUC9"/>
<evidence type="ECO:0000313" key="10">
    <source>
        <dbReference type="EMBL" id="CAE7182550.1"/>
    </source>
</evidence>
<keyword evidence="11" id="KW-1185">Reference proteome</keyword>
<proteinExistence type="inferred from homology"/>
<keyword evidence="3" id="KW-0813">Transport</keyword>
<dbReference type="GO" id="GO:0042910">
    <property type="term" value="F:xenobiotic transmembrane transporter activity"/>
    <property type="evidence" value="ECO:0007669"/>
    <property type="project" value="InterPro"/>
</dbReference>
<dbReference type="GO" id="GO:0016746">
    <property type="term" value="F:acyltransferase activity"/>
    <property type="evidence" value="ECO:0007669"/>
    <property type="project" value="InterPro"/>
</dbReference>
<dbReference type="EMBL" id="CAJNIZ010001091">
    <property type="protein sequence ID" value="CAE7182550.1"/>
    <property type="molecule type" value="Genomic_DNA"/>
</dbReference>
<keyword evidence="4" id="KW-1003">Cell membrane</keyword>
<evidence type="ECO:0000256" key="8">
    <source>
        <dbReference type="SAM" id="Phobius"/>
    </source>
</evidence>
<accession>A0A812IUC9</accession>
<evidence type="ECO:0000256" key="2">
    <source>
        <dbReference type="ARBA" id="ARBA00010199"/>
    </source>
</evidence>
<feature type="transmembrane region" description="Helical" evidence="8">
    <location>
        <begin position="113"/>
        <end position="134"/>
    </location>
</feature>
<dbReference type="Proteomes" id="UP000649617">
    <property type="component" value="Unassembled WGS sequence"/>
</dbReference>
<evidence type="ECO:0000256" key="3">
    <source>
        <dbReference type="ARBA" id="ARBA00022448"/>
    </source>
</evidence>
<feature type="transmembrane region" description="Helical" evidence="8">
    <location>
        <begin position="146"/>
        <end position="168"/>
    </location>
</feature>
<feature type="transmembrane region" description="Helical" evidence="8">
    <location>
        <begin position="174"/>
        <end position="196"/>
    </location>
</feature>
<reference evidence="10" key="1">
    <citation type="submission" date="2021-02" db="EMBL/GenBank/DDBJ databases">
        <authorList>
            <person name="Dougan E. K."/>
            <person name="Rhodes N."/>
            <person name="Thang M."/>
            <person name="Chan C."/>
        </authorList>
    </citation>
    <scope>NUCLEOTIDE SEQUENCE</scope>
</reference>
<evidence type="ECO:0000259" key="9">
    <source>
        <dbReference type="SMART" id="SM00563"/>
    </source>
</evidence>
<dbReference type="PANTHER" id="PTHR43549:SF3">
    <property type="entry name" value="MULTIDRUG RESISTANCE PROTEIN YPNP-RELATED"/>
    <property type="match status" value="1"/>
</dbReference>
<sequence>MVMGVSSSILVQTLELGFIGQLGTQYIAAVTFTFPLAMVLTSIALGISIGTSSVIARSVGSGVGEDVRQLGTHSLLLVGVLMIVLSFIAWLSIDPLFSMLGASDEVMILIHSYLDIYLPGTVLFTLSMIAGSIMRANGSANIPGTVMTVGAFLNLAIDPILIFGLFGFPRMELAGAATAMTIARGLTTAALFYYVFKGDMIQIKSVFRGFVASSKRIMHIGLPAMATQLIGPVTAAMITGMLAKHGETVVAGFGVAGRIEAVAAMLLFALSGSIGPFVGQNWGARRFGRVRDGVKASYQFSIAWGFIAALLLFLFGATIASWIDDAPSVVSVAAFYLALVPWGYGMWGVLMMASASFNALGKPLPSTALSFLRMFVVYLPLAIMLNTAYGYQGIFVATLISNVVLGIAGLFWLWCRYRHSPEFLPRNQQVQYWWANGLLQLGIRIYDLKITVSGKDALEGPSALMIVRHTSIADTVLPMLYFAKVRNEGMRYILKKELTAMPCLDIAGHRLPNLFVDRSGTDTDRELSAIKALTATAGPEESVLLYPEGTRFTLQKQARLLASKPELAEQLRRWPSLLPPRLGGVSAMLEANPGKDVVFLAHVGFEGSASLSDLVNGSWRRQPIYLHFWRVPYRDIPTDTQAFIFHNWDIMQQHIDAMTHIEP</sequence>
<feature type="transmembrane region" description="Helical" evidence="8">
    <location>
        <begin position="217"/>
        <end position="241"/>
    </location>
</feature>
<keyword evidence="6 8" id="KW-1133">Transmembrane helix</keyword>